<name>A0A1D3TDX6_PLAMA</name>
<feature type="region of interest" description="Disordered" evidence="8">
    <location>
        <begin position="98"/>
        <end position="128"/>
    </location>
</feature>
<evidence type="ECO:0000313" key="11">
    <source>
        <dbReference type="EMBL" id="SCP03140.1"/>
    </source>
</evidence>
<comment type="similarity">
    <text evidence="1">Belongs to the DEAD box helicase family. DEAH subfamily.</text>
</comment>
<feature type="domain" description="Helicase C-terminal" evidence="10">
    <location>
        <begin position="854"/>
        <end position="1078"/>
    </location>
</feature>
<dbReference type="SUPFAM" id="SSF52540">
    <property type="entry name" value="P-loop containing nucleoside triphosphate hydrolases"/>
    <property type="match status" value="1"/>
</dbReference>
<dbReference type="InterPro" id="IPR001650">
    <property type="entry name" value="Helicase_C-like"/>
</dbReference>
<dbReference type="SMART" id="SM00487">
    <property type="entry name" value="DEXDc"/>
    <property type="match status" value="1"/>
</dbReference>
<dbReference type="EC" id="3.6.4.13" evidence="2"/>
<dbReference type="GeneID" id="39871505"/>
<evidence type="ECO:0000259" key="9">
    <source>
        <dbReference type="PROSITE" id="PS51192"/>
    </source>
</evidence>
<protein>
    <recommendedName>
        <fullName evidence="2">RNA helicase</fullName>
        <ecNumber evidence="2">3.6.4.13</ecNumber>
    </recommendedName>
</protein>
<accession>A0A1D3TDX6</accession>
<keyword evidence="4" id="KW-0378">Hydrolase</keyword>
<feature type="compositionally biased region" description="Acidic residues" evidence="8">
    <location>
        <begin position="830"/>
        <end position="870"/>
    </location>
</feature>
<feature type="region of interest" description="Disordered" evidence="8">
    <location>
        <begin position="1215"/>
        <end position="1243"/>
    </location>
</feature>
<feature type="compositionally biased region" description="Basic and acidic residues" evidence="8">
    <location>
        <begin position="871"/>
        <end position="899"/>
    </location>
</feature>
<dbReference type="InterPro" id="IPR002464">
    <property type="entry name" value="DNA/RNA_helicase_DEAH_CS"/>
</dbReference>
<evidence type="ECO:0000256" key="4">
    <source>
        <dbReference type="ARBA" id="ARBA00022801"/>
    </source>
</evidence>
<organism evidence="11 12">
    <name type="scientific">Plasmodium malariae</name>
    <dbReference type="NCBI Taxonomy" id="5858"/>
    <lineage>
        <taxon>Eukaryota</taxon>
        <taxon>Sar</taxon>
        <taxon>Alveolata</taxon>
        <taxon>Apicomplexa</taxon>
        <taxon>Aconoidasida</taxon>
        <taxon>Haemosporida</taxon>
        <taxon>Plasmodiidae</taxon>
        <taxon>Plasmodium</taxon>
        <taxon>Plasmodium (Plasmodium)</taxon>
    </lineage>
</organism>
<feature type="compositionally biased region" description="Low complexity" evidence="8">
    <location>
        <begin position="1220"/>
        <end position="1237"/>
    </location>
</feature>
<feature type="compositionally biased region" description="Basic and acidic residues" evidence="8">
    <location>
        <begin position="113"/>
        <end position="128"/>
    </location>
</feature>
<dbReference type="GO" id="GO:0016787">
    <property type="term" value="F:hydrolase activity"/>
    <property type="evidence" value="ECO:0007669"/>
    <property type="project" value="UniProtKB-KW"/>
</dbReference>
<dbReference type="KEGG" id="pmal:PMUG01_14019300"/>
<dbReference type="RefSeq" id="XP_028864096.1">
    <property type="nucleotide sequence ID" value="XM_029007737.1"/>
</dbReference>
<feature type="compositionally biased region" description="Basic and acidic residues" evidence="8">
    <location>
        <begin position="803"/>
        <end position="829"/>
    </location>
</feature>
<dbReference type="GO" id="GO:0003724">
    <property type="term" value="F:RNA helicase activity"/>
    <property type="evidence" value="ECO:0007669"/>
    <property type="project" value="UniProtKB-EC"/>
</dbReference>
<dbReference type="OrthoDB" id="10253254at2759"/>
<dbReference type="GO" id="GO:0005730">
    <property type="term" value="C:nucleolus"/>
    <property type="evidence" value="ECO:0007669"/>
    <property type="project" value="TreeGrafter"/>
</dbReference>
<evidence type="ECO:0000256" key="6">
    <source>
        <dbReference type="ARBA" id="ARBA00022840"/>
    </source>
</evidence>
<keyword evidence="6" id="KW-0067">ATP-binding</keyword>
<keyword evidence="5 11" id="KW-0347">Helicase</keyword>
<evidence type="ECO:0000256" key="8">
    <source>
        <dbReference type="SAM" id="MobiDB-lite"/>
    </source>
</evidence>
<dbReference type="PANTHER" id="PTHR18934">
    <property type="entry name" value="ATP-DEPENDENT RNA HELICASE"/>
    <property type="match status" value="1"/>
</dbReference>
<feature type="compositionally biased region" description="Acidic residues" evidence="8">
    <location>
        <begin position="257"/>
        <end position="268"/>
    </location>
</feature>
<evidence type="ECO:0000256" key="3">
    <source>
        <dbReference type="ARBA" id="ARBA00022741"/>
    </source>
</evidence>
<dbReference type="Proteomes" id="UP000219813">
    <property type="component" value="Chromosome 14"/>
</dbReference>
<evidence type="ECO:0000313" key="12">
    <source>
        <dbReference type="Proteomes" id="UP000219813"/>
    </source>
</evidence>
<feature type="compositionally biased region" description="Basic and acidic residues" evidence="8">
    <location>
        <begin position="913"/>
        <end position="922"/>
    </location>
</feature>
<evidence type="ECO:0000256" key="1">
    <source>
        <dbReference type="ARBA" id="ARBA00008792"/>
    </source>
</evidence>
<dbReference type="GO" id="GO:0000462">
    <property type="term" value="P:maturation of SSU-rRNA from tricistronic rRNA transcript (SSU-rRNA, 5.8S rRNA, LSU-rRNA)"/>
    <property type="evidence" value="ECO:0007669"/>
    <property type="project" value="TreeGrafter"/>
</dbReference>
<dbReference type="InterPro" id="IPR027417">
    <property type="entry name" value="P-loop_NTPase"/>
</dbReference>
<evidence type="ECO:0000256" key="2">
    <source>
        <dbReference type="ARBA" id="ARBA00012552"/>
    </source>
</evidence>
<feature type="region of interest" description="Disordered" evidence="8">
    <location>
        <begin position="803"/>
        <end position="923"/>
    </location>
</feature>
<dbReference type="VEuPathDB" id="PlasmoDB:PmUG01_14019300"/>
<dbReference type="FunFam" id="3.40.50.300:FF:000637">
    <property type="entry name" value="ATP-dependent RNA helicase DHX37/DHR1"/>
    <property type="match status" value="1"/>
</dbReference>
<dbReference type="GO" id="GO:0003723">
    <property type="term" value="F:RNA binding"/>
    <property type="evidence" value="ECO:0007669"/>
    <property type="project" value="TreeGrafter"/>
</dbReference>
<sequence length="1627" mass="191148">MNGQNKLDAVYTTFENCEHNNTPIEFSEKRILTNKEKRKLEYEERIRKKKEKHLKKVKKVITKSNITSLNGIKSNLIIDSTPFPHETGEQTNTILKKKDEPELDSTNNVNISNKKDLRDNLNESDKNHNREKYFREQPMEKEKNKYKKLCSMKNVSRKKLMKKLKFQLKESKEQEKEILFKKLQQYKLKLNHRNYMIPFNKTKNIDKNNKDLERLFQAYEEMKIDLPNNLKMIKRKLDKKKKKFLESKQKKELENNIQEEEEEEEEKDERETKIKMGEKLNNYVQNENDVIYHSGQQDGNKKTVISDAEVVTVSNCSEGKTFLNLEDTFSDEISSDDGLIQQKDMQGDKNEEIEKRKENCKENYKDGIEIYENKRKVIYECVSVNRKENIEKMRLSLPVLGYEQEIIEAILNYDVVFINGDTGCGKSTQIPQFVYEHGFCSNNYLIGITEPRKIAVKSISNRLNEELNTDDISGYQIRFEKSNFLKNSKIKVMTEGILLKEIINDFILSKYSVIILDEAHERSINMDLILGLLSIICKIRKKNYFTHESDIIPIKVIIMSATINDSSFFENKIFENYTSINIPTEKVPVVDHFLSYTPKNYIEEAKKKIIQVHKKLPPGSILVFLTSQEEIYRLYNILSNLKISKESTENSNFYEFNAEKNYGLNDDTHLFDLSEEENNMNDKSSFFIRDTDENKEKKIIFLDSDDDESVCSTINALDITDQSVNYEQNSSEKKLENIITKQLSTWEDYPIEQEEQKYKACNKNKNQQSELYNEIEVHNLGTLKNGTIANCCGKSDIQKRNIVEDGDNDYREDRNCENDYKKGEEKDESRDEDQEEDEDRYEEQEEDDDSCEEKEEEDVSNEEQEEDDDGCKEHEKDHDKIIENEEKENSGTKQNEVKNRKLKKQPKKKKKKKDENIKKDSSIWKGSDGSGKLKIFKLYANLPMNEQMLLFNNPKDNERICILSTNIAETSITLPNIRYIVDCGKEKRKIYSTLNDYSYYIIDNISKSSSLQRKGRAGRILHLLKKNKKNKKKIEMEKGHVYKLYSSNYYNYFFKNHNDCPILNYPLDSLILYLLSFKIKNVENFPFINKPDKCKFEEAKKRLIYLNCIYFLYEDIKFLFKNVDDKVASRKSIENHIKIFNPEHKSGITLTGSFILSLPISTRYAKILTDVCLKSLAINQTSSIPLACLLVSCLYMESIFSYDYKLSVRFGKKEKKKKGNNSSNDIGNIGNVGSNDNYDNGRNKSNNINNNLMNIFFKKNNDEVNQDELSSCSSESSYCENTFSPENYDNNMNSNVLEDFKLKFDNDIDFYLNLCTSFYFADDKNNFCYIMHLDKKKMDELLKLSNYLIKIINVKLNTSINFDILEKAPSELSRRIIHYSVVQGFIDHFAIRSDLIRNDYTRNSNLSFNNKKAYFTQNMKSPVYINSTSVLYKNRPYPKYILYNYIMKNKKSYVMYDCLNINDSDLGKITNVCIYINGYEKIPPAKYDIQNDKIIVCVKPFYLPCSQYLPITTKELSENDFLFYNYLAFFILDGSMFPKMSNFKIFYSHSFNDIINCNHQNFKHFINALRSNKINNRAALISKWKTQNNFLKKEFLSLIERKFNKCNQRLINDFWPPLDSTKIGIGV</sequence>
<feature type="compositionally biased region" description="Basic residues" evidence="8">
    <location>
        <begin position="900"/>
        <end position="912"/>
    </location>
</feature>
<dbReference type="InterPro" id="IPR014001">
    <property type="entry name" value="Helicase_ATP-bd"/>
</dbReference>
<feature type="region of interest" description="Disordered" evidence="8">
    <location>
        <begin position="249"/>
        <end position="272"/>
    </location>
</feature>
<evidence type="ECO:0000259" key="10">
    <source>
        <dbReference type="PROSITE" id="PS51194"/>
    </source>
</evidence>
<dbReference type="PANTHER" id="PTHR18934:SF99">
    <property type="entry name" value="ATP-DEPENDENT RNA HELICASE DHX37-RELATED"/>
    <property type="match status" value="1"/>
</dbReference>
<dbReference type="OMA" id="NIWPPLD"/>
<dbReference type="GO" id="GO:0005524">
    <property type="term" value="F:ATP binding"/>
    <property type="evidence" value="ECO:0007669"/>
    <property type="project" value="UniProtKB-KW"/>
</dbReference>
<reference evidence="11 12" key="1">
    <citation type="submission" date="2016-06" db="EMBL/GenBank/DDBJ databases">
        <authorList>
            <consortium name="Pathogen Informatics"/>
        </authorList>
    </citation>
    <scope>NUCLEOTIDE SEQUENCE [LARGE SCALE GENOMIC DNA]</scope>
</reference>
<feature type="domain" description="Helicase ATP-binding" evidence="9">
    <location>
        <begin position="407"/>
        <end position="581"/>
    </location>
</feature>
<comment type="catalytic activity">
    <reaction evidence="7">
        <text>ATP + H2O = ADP + phosphate + H(+)</text>
        <dbReference type="Rhea" id="RHEA:13065"/>
        <dbReference type="ChEBI" id="CHEBI:15377"/>
        <dbReference type="ChEBI" id="CHEBI:15378"/>
        <dbReference type="ChEBI" id="CHEBI:30616"/>
        <dbReference type="ChEBI" id="CHEBI:43474"/>
        <dbReference type="ChEBI" id="CHEBI:456216"/>
        <dbReference type="EC" id="3.6.4.13"/>
    </reaction>
</comment>
<proteinExistence type="inferred from homology"/>
<dbReference type="EMBL" id="LT594635">
    <property type="protein sequence ID" value="SCP03140.1"/>
    <property type="molecule type" value="Genomic_DNA"/>
</dbReference>
<dbReference type="SMART" id="SM00490">
    <property type="entry name" value="HELICc"/>
    <property type="match status" value="1"/>
</dbReference>
<keyword evidence="3" id="KW-0547">Nucleotide-binding</keyword>
<dbReference type="Pfam" id="PF00271">
    <property type="entry name" value="Helicase_C"/>
    <property type="match status" value="1"/>
</dbReference>
<dbReference type="PROSITE" id="PS00690">
    <property type="entry name" value="DEAH_ATP_HELICASE"/>
    <property type="match status" value="1"/>
</dbReference>
<dbReference type="Gene3D" id="3.40.50.300">
    <property type="entry name" value="P-loop containing nucleotide triphosphate hydrolases"/>
    <property type="match status" value="3"/>
</dbReference>
<keyword evidence="12" id="KW-1185">Reference proteome</keyword>
<dbReference type="InterPro" id="IPR011545">
    <property type="entry name" value="DEAD/DEAH_box_helicase_dom"/>
</dbReference>
<gene>
    <name evidence="11" type="primary">PmUG01_14019300</name>
    <name evidence="11" type="ORF">PMUG01_14019300</name>
</gene>
<dbReference type="Pfam" id="PF00270">
    <property type="entry name" value="DEAD"/>
    <property type="match status" value="1"/>
</dbReference>
<evidence type="ECO:0000256" key="5">
    <source>
        <dbReference type="ARBA" id="ARBA00022806"/>
    </source>
</evidence>
<evidence type="ECO:0000256" key="7">
    <source>
        <dbReference type="ARBA" id="ARBA00047984"/>
    </source>
</evidence>
<dbReference type="PROSITE" id="PS51192">
    <property type="entry name" value="HELICASE_ATP_BIND_1"/>
    <property type="match status" value="1"/>
</dbReference>
<dbReference type="PROSITE" id="PS51194">
    <property type="entry name" value="HELICASE_CTER"/>
    <property type="match status" value="1"/>
</dbReference>
<dbReference type="CDD" id="cd18791">
    <property type="entry name" value="SF2_C_RHA"/>
    <property type="match status" value="1"/>
</dbReference>